<protein>
    <submittedName>
        <fullName evidence="1">Uncharacterized protein</fullName>
    </submittedName>
</protein>
<keyword evidence="2" id="KW-1185">Reference proteome</keyword>
<comment type="caution">
    <text evidence="1">The sequence shown here is derived from an EMBL/GenBank/DDBJ whole genome shotgun (WGS) entry which is preliminary data.</text>
</comment>
<evidence type="ECO:0000313" key="1">
    <source>
        <dbReference type="EMBL" id="MPC16358.1"/>
    </source>
</evidence>
<dbReference type="EMBL" id="VSRR010000500">
    <property type="protein sequence ID" value="MPC16358.1"/>
    <property type="molecule type" value="Genomic_DNA"/>
</dbReference>
<dbReference type="AlphaFoldDB" id="A0A5B7D473"/>
<sequence length="234" mass="24912">MLLPPPQRPYNNNKKISSFIRNISYLFCVEEVVDTYQNDDSLLARSRSTSSGPVLVWRSPYNLTSYIFNPSSRSPKTEVPLAFCLCQLGVCLLLPAHTLSAGANGQGSSCLIPRLLESASGRGSEGCGEQSEVLPLAPAASRLSGCVANMEDSPGLAVVVVLESVQHYSGFLVVASMRQGKLDGHQLSSADDSCSICLATVRLGIPSHGHEGMLLQLHSGPVCLLHGREGTVVC</sequence>
<evidence type="ECO:0000313" key="2">
    <source>
        <dbReference type="Proteomes" id="UP000324222"/>
    </source>
</evidence>
<accession>A0A5B7D473</accession>
<proteinExistence type="predicted"/>
<reference evidence="1 2" key="1">
    <citation type="submission" date="2019-05" db="EMBL/GenBank/DDBJ databases">
        <title>Another draft genome of Portunus trituberculatus and its Hox gene families provides insights of decapod evolution.</title>
        <authorList>
            <person name="Jeong J.-H."/>
            <person name="Song I."/>
            <person name="Kim S."/>
            <person name="Choi T."/>
            <person name="Kim D."/>
            <person name="Ryu S."/>
            <person name="Kim W."/>
        </authorList>
    </citation>
    <scope>NUCLEOTIDE SEQUENCE [LARGE SCALE GENOMIC DNA]</scope>
    <source>
        <tissue evidence="1">Muscle</tissue>
    </source>
</reference>
<organism evidence="1 2">
    <name type="scientific">Portunus trituberculatus</name>
    <name type="common">Swimming crab</name>
    <name type="synonym">Neptunus trituberculatus</name>
    <dbReference type="NCBI Taxonomy" id="210409"/>
    <lineage>
        <taxon>Eukaryota</taxon>
        <taxon>Metazoa</taxon>
        <taxon>Ecdysozoa</taxon>
        <taxon>Arthropoda</taxon>
        <taxon>Crustacea</taxon>
        <taxon>Multicrustacea</taxon>
        <taxon>Malacostraca</taxon>
        <taxon>Eumalacostraca</taxon>
        <taxon>Eucarida</taxon>
        <taxon>Decapoda</taxon>
        <taxon>Pleocyemata</taxon>
        <taxon>Brachyura</taxon>
        <taxon>Eubrachyura</taxon>
        <taxon>Portunoidea</taxon>
        <taxon>Portunidae</taxon>
        <taxon>Portuninae</taxon>
        <taxon>Portunus</taxon>
    </lineage>
</organism>
<name>A0A5B7D473_PORTR</name>
<gene>
    <name evidence="1" type="ORF">E2C01_009181</name>
</gene>
<dbReference type="Proteomes" id="UP000324222">
    <property type="component" value="Unassembled WGS sequence"/>
</dbReference>